<accession>A0A931ICM7</accession>
<organism evidence="1 2">
    <name type="scientific">Nocardia bovistercoris</name>
    <dbReference type="NCBI Taxonomy" id="2785916"/>
    <lineage>
        <taxon>Bacteria</taxon>
        <taxon>Bacillati</taxon>
        <taxon>Actinomycetota</taxon>
        <taxon>Actinomycetes</taxon>
        <taxon>Mycobacteriales</taxon>
        <taxon>Nocardiaceae</taxon>
        <taxon>Nocardia</taxon>
    </lineage>
</organism>
<sequence>MRGEQVTASAAAIRAFGEGAARGHVDAAVERAELEADLAAVVLPKLDVWTAVS</sequence>
<dbReference type="RefSeq" id="WP_196150019.1">
    <property type="nucleotide sequence ID" value="NZ_JADMLG010000005.1"/>
</dbReference>
<proteinExistence type="predicted"/>
<gene>
    <name evidence="1" type="ORF">IT779_15635</name>
</gene>
<evidence type="ECO:0000313" key="2">
    <source>
        <dbReference type="Proteomes" id="UP000655751"/>
    </source>
</evidence>
<keyword evidence="2" id="KW-1185">Reference proteome</keyword>
<dbReference type="Proteomes" id="UP000655751">
    <property type="component" value="Unassembled WGS sequence"/>
</dbReference>
<dbReference type="EMBL" id="JADMLG010000005">
    <property type="protein sequence ID" value="MBH0777707.1"/>
    <property type="molecule type" value="Genomic_DNA"/>
</dbReference>
<evidence type="ECO:0000313" key="1">
    <source>
        <dbReference type="EMBL" id="MBH0777707.1"/>
    </source>
</evidence>
<name>A0A931ICM7_9NOCA</name>
<reference evidence="1" key="1">
    <citation type="submission" date="2020-11" db="EMBL/GenBank/DDBJ databases">
        <title>Nocardia NEAU-351.nov., a novel actinomycete isolated from the cow dung.</title>
        <authorList>
            <person name="Zhang X."/>
        </authorList>
    </citation>
    <scope>NUCLEOTIDE SEQUENCE</scope>
    <source>
        <strain evidence="1">NEAU-351</strain>
    </source>
</reference>
<protein>
    <submittedName>
        <fullName evidence="1">Uncharacterized protein</fullName>
    </submittedName>
</protein>
<dbReference type="AlphaFoldDB" id="A0A931ICM7"/>
<comment type="caution">
    <text evidence="1">The sequence shown here is derived from an EMBL/GenBank/DDBJ whole genome shotgun (WGS) entry which is preliminary data.</text>
</comment>